<keyword evidence="6" id="KW-0862">Zinc</keyword>
<comment type="caution">
    <text evidence="10">The sequence shown here is derived from an EMBL/GenBank/DDBJ whole genome shotgun (WGS) entry which is preliminary data.</text>
</comment>
<dbReference type="Proteomes" id="UP001224392">
    <property type="component" value="Unassembled WGS sequence"/>
</dbReference>
<dbReference type="NCBIfam" id="NF006947">
    <property type="entry name" value="PRK09429.1"/>
    <property type="match status" value="1"/>
</dbReference>
<protein>
    <submittedName>
        <fullName evidence="10">Penicillin-insensitive murein endopeptidase</fullName>
    </submittedName>
</protein>
<dbReference type="PIRSF" id="PIRSF018455">
    <property type="entry name" value="MepA"/>
    <property type="match status" value="1"/>
</dbReference>
<dbReference type="InterPro" id="IPR009045">
    <property type="entry name" value="Zn_M74/Hedgehog-like"/>
</dbReference>
<evidence type="ECO:0000256" key="5">
    <source>
        <dbReference type="ARBA" id="ARBA00022801"/>
    </source>
</evidence>
<feature type="region of interest" description="Disordered" evidence="8">
    <location>
        <begin position="259"/>
        <end position="283"/>
    </location>
</feature>
<dbReference type="SUPFAM" id="SSF55166">
    <property type="entry name" value="Hedgehog/DD-peptidase"/>
    <property type="match status" value="1"/>
</dbReference>
<evidence type="ECO:0000313" key="10">
    <source>
        <dbReference type="EMBL" id="GMG87033.1"/>
    </source>
</evidence>
<keyword evidence="4" id="KW-0574">Periplasm</keyword>
<keyword evidence="7" id="KW-0482">Metalloprotease</keyword>
<dbReference type="RefSeq" id="WP_285763674.1">
    <property type="nucleotide sequence ID" value="NZ_BSYJ01000003.1"/>
</dbReference>
<dbReference type="EMBL" id="BSYJ01000003">
    <property type="protein sequence ID" value="GMG87033.1"/>
    <property type="molecule type" value="Genomic_DNA"/>
</dbReference>
<name>A0ABQ6LY52_9GAMM</name>
<keyword evidence="3 9" id="KW-0732">Signal</keyword>
<keyword evidence="2" id="KW-0479">Metal-binding</keyword>
<evidence type="ECO:0000256" key="3">
    <source>
        <dbReference type="ARBA" id="ARBA00022729"/>
    </source>
</evidence>
<keyword evidence="5" id="KW-0378">Hydrolase</keyword>
<sequence length="283" mass="31798">MIPRKTPLLLLFAALVAGPAAANNPWEAKKNPTQRIPQTIGTYTNGCLDGAEQMPREGTGFQLVRTARNRHFGNPVMVRFLKDFAGNVHEAGLGTLLIGDIAMARGGPFTSGHASHQGGLDADIWFHQDPRAEERPLTDKERNSMPPTPLADAGQHKLIDKNWDDKYLGILRLASGDDRVERIFVHPTIKRQMCKRETGDKEWLRKVRPWWGHNYHFHVRLKCPEGQNNCKPQAPPKGDPCGGLKWWFSDDFYAILRGEKKKDPKPPKKPELPQQCKAVLAAP</sequence>
<feature type="compositionally biased region" description="Basic and acidic residues" evidence="8">
    <location>
        <begin position="259"/>
        <end position="271"/>
    </location>
</feature>
<feature type="compositionally biased region" description="Basic and acidic residues" evidence="8">
    <location>
        <begin position="134"/>
        <end position="143"/>
    </location>
</feature>
<dbReference type="InterPro" id="IPR005073">
    <property type="entry name" value="Peptidase_M74"/>
</dbReference>
<evidence type="ECO:0000256" key="9">
    <source>
        <dbReference type="SAM" id="SignalP"/>
    </source>
</evidence>
<feature type="signal peptide" evidence="9">
    <location>
        <begin position="1"/>
        <end position="22"/>
    </location>
</feature>
<evidence type="ECO:0000256" key="4">
    <source>
        <dbReference type="ARBA" id="ARBA00022764"/>
    </source>
</evidence>
<evidence type="ECO:0000256" key="2">
    <source>
        <dbReference type="ARBA" id="ARBA00022723"/>
    </source>
</evidence>
<evidence type="ECO:0000256" key="6">
    <source>
        <dbReference type="ARBA" id="ARBA00022833"/>
    </source>
</evidence>
<dbReference type="Pfam" id="PF03411">
    <property type="entry name" value="Peptidase_M74"/>
    <property type="match status" value="1"/>
</dbReference>
<evidence type="ECO:0000256" key="7">
    <source>
        <dbReference type="ARBA" id="ARBA00023049"/>
    </source>
</evidence>
<feature type="chain" id="PRO_5046260083" evidence="9">
    <location>
        <begin position="23"/>
        <end position="283"/>
    </location>
</feature>
<dbReference type="Gene3D" id="3.30.1380.10">
    <property type="match status" value="1"/>
</dbReference>
<evidence type="ECO:0000313" key="11">
    <source>
        <dbReference type="Proteomes" id="UP001224392"/>
    </source>
</evidence>
<evidence type="ECO:0000256" key="1">
    <source>
        <dbReference type="ARBA" id="ARBA00022670"/>
    </source>
</evidence>
<keyword evidence="1" id="KW-0645">Protease</keyword>
<accession>A0ABQ6LY52</accession>
<gene>
    <name evidence="10" type="primary">mepA</name>
    <name evidence="10" type="ORF">MNKW57_13540</name>
</gene>
<evidence type="ECO:0000256" key="8">
    <source>
        <dbReference type="SAM" id="MobiDB-lite"/>
    </source>
</evidence>
<keyword evidence="11" id="KW-1185">Reference proteome</keyword>
<proteinExistence type="predicted"/>
<reference evidence="10 11" key="1">
    <citation type="submission" date="2023-04" db="EMBL/GenBank/DDBJ databases">
        <title>Marinobulbifer ophiurae gen. nov., sp. Nov., isolate from tissue of brittle star Ophioplocus japonicus.</title>
        <authorList>
            <person name="Kawano K."/>
            <person name="Sawayama S."/>
            <person name="Nakagawa S."/>
        </authorList>
    </citation>
    <scope>NUCLEOTIDE SEQUENCE [LARGE SCALE GENOMIC DNA]</scope>
    <source>
        <strain evidence="10 11">NKW57</strain>
    </source>
</reference>
<feature type="region of interest" description="Disordered" evidence="8">
    <location>
        <begin position="134"/>
        <end position="153"/>
    </location>
</feature>
<organism evidence="10 11">
    <name type="scientific">Biformimicrobium ophioploci</name>
    <dbReference type="NCBI Taxonomy" id="3036711"/>
    <lineage>
        <taxon>Bacteria</taxon>
        <taxon>Pseudomonadati</taxon>
        <taxon>Pseudomonadota</taxon>
        <taxon>Gammaproteobacteria</taxon>
        <taxon>Cellvibrionales</taxon>
        <taxon>Microbulbiferaceae</taxon>
        <taxon>Biformimicrobium</taxon>
    </lineage>
</organism>